<evidence type="ECO:0000313" key="2">
    <source>
        <dbReference type="Proteomes" id="UP000028980"/>
    </source>
</evidence>
<comment type="caution">
    <text evidence="1">The sequence shown here is derived from an EMBL/GenBank/DDBJ whole genome shotgun (WGS) entry which is preliminary data.</text>
</comment>
<dbReference type="EMBL" id="BBLG01000002">
    <property type="protein sequence ID" value="GAK75648.1"/>
    <property type="molecule type" value="Genomic_DNA"/>
</dbReference>
<sequence>MNKKVLIITGAGLAIGFAEALIYYNLGKNDPSKEFKLQIPKGAELLKTTGIIIVTSLATAALSNVLENAIADKQELIPIIT</sequence>
<organism evidence="1 2">
    <name type="scientific">Nonlabens ulvanivorans</name>
    <name type="common">Persicivirga ulvanivorans</name>
    <dbReference type="NCBI Taxonomy" id="906888"/>
    <lineage>
        <taxon>Bacteria</taxon>
        <taxon>Pseudomonadati</taxon>
        <taxon>Bacteroidota</taxon>
        <taxon>Flavobacteriia</taxon>
        <taxon>Flavobacteriales</taxon>
        <taxon>Flavobacteriaceae</taxon>
        <taxon>Nonlabens</taxon>
    </lineage>
</organism>
<gene>
    <name evidence="1" type="ORF">JCM19296_1240</name>
</gene>
<dbReference type="AlphaFoldDB" id="A0A081D9Q2"/>
<evidence type="ECO:0000313" key="1">
    <source>
        <dbReference type="EMBL" id="GAK75648.1"/>
    </source>
</evidence>
<reference evidence="1 2" key="1">
    <citation type="journal article" date="2014" name="Genome Announc.">
        <title>Draft Genome Sequences of Marine Flavobacterium Nonlabens Strains NR17, NR24, NR27, NR32, NR33, and Ara13.</title>
        <authorList>
            <person name="Nakanishi M."/>
            <person name="Meirelles P."/>
            <person name="Suzuki R."/>
            <person name="Takatani N."/>
            <person name="Mino S."/>
            <person name="Suda W."/>
            <person name="Oshima K."/>
            <person name="Hattori M."/>
            <person name="Ohkuma M."/>
            <person name="Hosokawa M."/>
            <person name="Miyashita K."/>
            <person name="Thompson F.L."/>
            <person name="Niwa A."/>
            <person name="Sawabe T."/>
            <person name="Sawabe T."/>
        </authorList>
    </citation>
    <scope>NUCLEOTIDE SEQUENCE [LARGE SCALE GENOMIC DNA]</scope>
    <source>
        <strain evidence="2">JCM19296</strain>
    </source>
</reference>
<name>A0A081D9Q2_NONUL</name>
<proteinExistence type="predicted"/>
<protein>
    <submittedName>
        <fullName evidence="1">Uncharacterized protein</fullName>
    </submittedName>
</protein>
<accession>A0A081D9Q2</accession>
<dbReference type="Proteomes" id="UP000028980">
    <property type="component" value="Unassembled WGS sequence"/>
</dbReference>